<dbReference type="AlphaFoldDB" id="A0A7G2C0K0"/>
<protein>
    <submittedName>
        <fullName evidence="2">Repeating coiled region of VPS13, putative</fullName>
    </submittedName>
</protein>
<dbReference type="VEuPathDB" id="TriTrypDB:ADEAN_000013300"/>
<evidence type="ECO:0000313" key="3">
    <source>
        <dbReference type="Proteomes" id="UP000515908"/>
    </source>
</evidence>
<dbReference type="OrthoDB" id="428159at2759"/>
<evidence type="ECO:0000313" key="2">
    <source>
        <dbReference type="EMBL" id="CAD2212721.1"/>
    </source>
</evidence>
<dbReference type="EMBL" id="LR877145">
    <property type="protein sequence ID" value="CAD2212721.1"/>
    <property type="molecule type" value="Genomic_DNA"/>
</dbReference>
<sequence length="656" mass="72072">MSHITSSTIRAANAVQSAAAQEIKQSMSAVKGIFISVDVSAPIIVLPKSITSTPKETTLYISLGCIKFKTKPLPEKEKLRRIQSKEEKEENLYYSNKANFDRFFIEMTTVENAFLKPESGFMILPEVSVSANILQKIDDANLTRDSVIVRLRVPKLRLQLSVYQVFLLTDMIEAWVTYLRDSEEDAARFNPTVPLASNSSPLYPDYPANSSADDGGDSAPGYATHVSPTTGSPPAVQRSEHSARISALDGGNPVMRLELLVEQLGLDVFEGEGTLTVTQPPRFSLSFAHLEFILAKRENIMKIVLHFEHPTVLDYTAKEHPILSAPSVEVEVTNPKGQPVAVGVVAKPGVHFCLGTPFMELMETIMDIVNLILATKDYASAYEAYVPYVKESANEKEVCDDLLAYQLGMIKASNEAQDYRIVDISLLIEGKATVHFMNRGPNDTEDFLFASVDLNDFELYLKKNNVTLGLTGCIASVEASVCDSSELLEEYRLILSGNSTNGTNHSSAFSGSAASNPTVTSSTLKHSSDARSWSSMQSAPHVGFSYQTSRPVMPIFGQDENGKDVITNAAELRYSRSMELELGSSTLCVDVHTIMVIKNYFLSGFFSRITFLTDRTLYNGDSKKRAAPRPGPRLLLGMRVVANDVNIVIPPRCAGE</sequence>
<dbReference type="Proteomes" id="UP000515908">
    <property type="component" value="Chromosome 01"/>
</dbReference>
<gene>
    <name evidence="2" type="ORF">ADEAN_000013300</name>
</gene>
<proteinExistence type="predicted"/>
<organism evidence="2 3">
    <name type="scientific">Angomonas deanei</name>
    <dbReference type="NCBI Taxonomy" id="59799"/>
    <lineage>
        <taxon>Eukaryota</taxon>
        <taxon>Discoba</taxon>
        <taxon>Euglenozoa</taxon>
        <taxon>Kinetoplastea</taxon>
        <taxon>Metakinetoplastina</taxon>
        <taxon>Trypanosomatida</taxon>
        <taxon>Trypanosomatidae</taxon>
        <taxon>Strigomonadinae</taxon>
        <taxon>Angomonas</taxon>
    </lineage>
</organism>
<feature type="region of interest" description="Disordered" evidence="1">
    <location>
        <begin position="200"/>
        <end position="243"/>
    </location>
</feature>
<accession>A0A7G2C0K0</accession>
<reference evidence="2 3" key="1">
    <citation type="submission" date="2020-08" db="EMBL/GenBank/DDBJ databases">
        <authorList>
            <person name="Newling K."/>
            <person name="Davey J."/>
            <person name="Forrester S."/>
        </authorList>
    </citation>
    <scope>NUCLEOTIDE SEQUENCE [LARGE SCALE GENOMIC DNA]</scope>
    <source>
        <strain evidence="3">Crithidia deanei Carvalho (ATCC PRA-265)</strain>
    </source>
</reference>
<evidence type="ECO:0000256" key="1">
    <source>
        <dbReference type="SAM" id="MobiDB-lite"/>
    </source>
</evidence>
<keyword evidence="3" id="KW-1185">Reference proteome</keyword>
<name>A0A7G2C0K0_9TRYP</name>